<keyword evidence="9" id="KW-0378">Hydrolase</keyword>
<dbReference type="SUPFAM" id="SSF50494">
    <property type="entry name" value="Trypsin-like serine proteases"/>
    <property type="match status" value="1"/>
</dbReference>
<keyword evidence="7" id="KW-0547">Nucleotide-binding</keyword>
<evidence type="ECO:0000259" key="13">
    <source>
        <dbReference type="PROSITE" id="PS50507"/>
    </source>
</evidence>
<name>A0A2P1GMG8_9VIRU</name>
<evidence type="ECO:0000256" key="1">
    <source>
        <dbReference type="ARBA" id="ARBA00005873"/>
    </source>
</evidence>
<dbReference type="InterPro" id="IPR043502">
    <property type="entry name" value="DNA/RNA_pol_sf"/>
</dbReference>
<keyword evidence="8" id="KW-0688">Ribosomal frameshifting</keyword>
<dbReference type="EMBL" id="MG599926">
    <property type="protein sequence ID" value="AVM87182.1"/>
    <property type="molecule type" value="Genomic_RNA"/>
</dbReference>
<feature type="domain" description="RdRp catalytic" evidence="13">
    <location>
        <begin position="1324"/>
        <end position="1455"/>
    </location>
</feature>
<evidence type="ECO:0000256" key="6">
    <source>
        <dbReference type="ARBA" id="ARBA00022695"/>
    </source>
</evidence>
<dbReference type="SUPFAM" id="SSF56672">
    <property type="entry name" value="DNA/RNA polymerases"/>
    <property type="match status" value="1"/>
</dbReference>
<dbReference type="PROSITE" id="PS50507">
    <property type="entry name" value="RDRP_SSRNA_POS"/>
    <property type="match status" value="1"/>
</dbReference>
<dbReference type="GO" id="GO:0000166">
    <property type="term" value="F:nucleotide binding"/>
    <property type="evidence" value="ECO:0007669"/>
    <property type="project" value="UniProtKB-KW"/>
</dbReference>
<evidence type="ECO:0000256" key="8">
    <source>
        <dbReference type="ARBA" id="ARBA00022758"/>
    </source>
</evidence>
<dbReference type="GO" id="GO:0016787">
    <property type="term" value="F:hydrolase activity"/>
    <property type="evidence" value="ECO:0007669"/>
    <property type="project" value="UniProtKB-KW"/>
</dbReference>
<protein>
    <recommendedName>
        <fullName evidence="3">Non-structural polyprotein 1AB</fullName>
    </recommendedName>
</protein>
<evidence type="ECO:0000313" key="14">
    <source>
        <dbReference type="EMBL" id="AVM87182.1"/>
    </source>
</evidence>
<reference evidence="14" key="1">
    <citation type="journal article" date="2018" name="Nature">
        <title>The evolutionary history of vertebrate RNA viruses.</title>
        <authorList>
            <person name="Shi M."/>
            <person name="Lin X.D."/>
            <person name="Chen X."/>
            <person name="Tian J.H."/>
            <person name="Chen L.J."/>
            <person name="Li K."/>
            <person name="Wang W."/>
            <person name="Eden J.S."/>
            <person name="Shen J.J."/>
            <person name="Liu L."/>
            <person name="Holmes E.C."/>
            <person name="Zhang Y.Z."/>
        </authorList>
    </citation>
    <scope>NUCLEOTIDE SEQUENCE</scope>
    <source>
        <strain evidence="14">XDXMG13821</strain>
    </source>
</reference>
<evidence type="ECO:0000256" key="7">
    <source>
        <dbReference type="ARBA" id="ARBA00022741"/>
    </source>
</evidence>
<comment type="similarity">
    <text evidence="1">Belongs to the astroviridae polyprotein 1AB family.</text>
</comment>
<evidence type="ECO:0000256" key="4">
    <source>
        <dbReference type="ARBA" id="ARBA00022484"/>
    </source>
</evidence>
<accession>A0A2P1GMG8</accession>
<dbReference type="InterPro" id="IPR001205">
    <property type="entry name" value="RNA-dir_pol_C"/>
</dbReference>
<dbReference type="Gene3D" id="2.40.10.120">
    <property type="match status" value="1"/>
</dbReference>
<feature type="transmembrane region" description="Helical" evidence="12">
    <location>
        <begin position="338"/>
        <end position="371"/>
    </location>
</feature>
<dbReference type="GO" id="GO:0003723">
    <property type="term" value="F:RNA binding"/>
    <property type="evidence" value="ECO:0007669"/>
    <property type="project" value="InterPro"/>
</dbReference>
<dbReference type="GO" id="GO:0039694">
    <property type="term" value="P:viral RNA genome replication"/>
    <property type="evidence" value="ECO:0007669"/>
    <property type="project" value="InterPro"/>
</dbReference>
<proteinExistence type="inferred from homology"/>
<keyword evidence="10" id="KW-0693">Viral RNA replication</keyword>
<organism evidence="14">
    <name type="scientific">Beihai fish astrovirus 1</name>
    <dbReference type="NCBI Taxonomy" id="2116127"/>
    <lineage>
        <taxon>Viruses</taxon>
        <taxon>Riboviria</taxon>
        <taxon>Orthornavirae</taxon>
        <taxon>Pisuviricota</taxon>
        <taxon>Stelpaviricetes</taxon>
        <taxon>Stellavirales</taxon>
        <taxon>Astroviridae</taxon>
    </lineage>
</organism>
<dbReference type="InterPro" id="IPR043128">
    <property type="entry name" value="Rev_trsase/Diguanyl_cyclase"/>
</dbReference>
<evidence type="ECO:0000256" key="9">
    <source>
        <dbReference type="ARBA" id="ARBA00022801"/>
    </source>
</evidence>
<evidence type="ECO:0000256" key="5">
    <source>
        <dbReference type="ARBA" id="ARBA00022679"/>
    </source>
</evidence>
<feature type="compositionally biased region" description="Polar residues" evidence="11">
    <location>
        <begin position="1069"/>
        <end position="1079"/>
    </location>
</feature>
<keyword evidence="4" id="KW-0696">RNA-directed RNA polymerase</keyword>
<keyword evidence="12" id="KW-0812">Transmembrane</keyword>
<dbReference type="GO" id="GO:0006351">
    <property type="term" value="P:DNA-templated transcription"/>
    <property type="evidence" value="ECO:0007669"/>
    <property type="project" value="InterPro"/>
</dbReference>
<comment type="subunit">
    <text evidence="2">Monomer.</text>
</comment>
<feature type="transmembrane region" description="Helical" evidence="12">
    <location>
        <begin position="398"/>
        <end position="431"/>
    </location>
</feature>
<feature type="region of interest" description="Disordered" evidence="11">
    <location>
        <begin position="1065"/>
        <end position="1084"/>
    </location>
</feature>
<keyword evidence="12" id="KW-1133">Transmembrane helix</keyword>
<sequence>MDPDNLYSILLPQAPTSRFLNTKVKVKILLVEEIEVEVPLIRKSSVGIRRRNGERIVLNTIYLNKAKQGWSLDRCTPVAITEKEKQLLRTQLCKENNCAEVRNRELLYKREISDLKLRQCADFPTIKFKGSVDQPKMLFSKALMCVVAAILLLAFLPGSRAESVDCFSPQDYFYCRWFPSSDGCQWECPSSATRRVKDTFKAATENVAEAAGSAWKYSTLGFDKYWHGEKGFATEFVDQMINGFVTVFNTYVFLPASARVIWFLETWCTFETLGMALAFALSRSGIYFIQNVVQIGFSAKALQNEENILTEFIMLAITLCGGYGFIARYAIMTALSKWSIACIVLAATSCEMCVLSAIALQMLITVVIVVIGAYQKRTFVDKEGNERQVTMSLKEWGLLVLADCGCILLTICIMQVPFFLMMTLMITYAVWYSIQTVETKEYEYVTDGCVVRVSGRKARRAAIPFVKMQSKKALGAVVTEKVYEASFPVRARDGDMGQCFMMQGKLCVLKHVTKGDSFSVMCAGKWIQVTSKLLKTVDLQKGQVLLCYGIPTEMSGKRNCKHTDLHENGWMMVGYINPETQQREVQCFYGHAKDDSVVGVYEHMPGMSGAPVFNSTGKILAVHYAANGINGLSEYLPIIVEEPKQKNPDAESITALQKAYSETEDLALKADLKMLLGYASKKVCPEKDHDAMLKFGHWSFIEEEVKDQRKTGYLADHQEIASKDWVTRQIAALNNQMVDMLADVIGDDVEQKKRKALGKAKGTTKMARKLRNRGGLITRQDLRPLKNLKIGKQFTEQEYNDMIDKGIQADQIRAMALERYVDQQEYSDESEYESDESQTYAEKQQAWFGDDVSGRLKQMEDRIETLALGIVRGQEELNQEKRRVAVAIRSLRRQMRKRMPTEEVEQMLKATFSEWQWNDEGVPEHKIENHVFPTTTVEEVLDTVTFAPRPYATTMLSDEKNVVVVSGAVVTNGEMECAGCKACGVKEHASRKQPVETACGERTTCYTGHLRYCKKGCTPGMEVKPLEVCKKHCFHYWCHQQIDAKGKPCPKVDCKNPFTIARKEKQAPVEQTQSETKNLNEPGLRSGSCLTNDWQDIMESTDQIHLGHGFYSSYVYPNMVGRPVCSEVPIARLEKGIWGEIEIDDTNEYVPSTWDTRAYANIFEKFKARERKYDLDPAIEAVAMEKLLKEIAPMRGCKRKAYENTTANAKSNPGYPWKEFYSDEEAVRDDHGYLPVYQMARDRDRPLWYSFLKKEMLKKKKVENNDIRMIMCPPWNFKRIQASFDENQNEKMKQYTLVNECQVGWCPVKRGLDTRIRAIAKGRDVYTTVDYTRYDGTIPTDVLLLVRQIRSDLLDINDADTELLDWVNTMLLDKTVLLANGRIVKITGGNPSGQVSTSIDNCLVNTYITAASNAQWYFEQTGTVPTLKQLEDWYDQLVYGDDRIGAYSSRVCIPPTVRFIVDFFADYFGMWVKDENVIMSRTLNGLEFCGMKLHYDGRTDTWVGIYKADKIKAAIVNPVKPAPDPEILKAKLGSAKILLAYDNDSIDWIAEKERDMDAVVHTEFQIPTLTEAKKLWTDQKGLQEIVKAF</sequence>
<evidence type="ECO:0000256" key="3">
    <source>
        <dbReference type="ARBA" id="ARBA00019743"/>
    </source>
</evidence>
<feature type="transmembrane region" description="Helical" evidence="12">
    <location>
        <begin position="312"/>
        <end position="332"/>
    </location>
</feature>
<keyword evidence="5" id="KW-0808">Transferase</keyword>
<dbReference type="GO" id="GO:0003968">
    <property type="term" value="F:RNA-directed RNA polymerase activity"/>
    <property type="evidence" value="ECO:0007669"/>
    <property type="project" value="UniProtKB-KW"/>
</dbReference>
<evidence type="ECO:0000256" key="10">
    <source>
        <dbReference type="ARBA" id="ARBA00022953"/>
    </source>
</evidence>
<dbReference type="Pfam" id="PF00680">
    <property type="entry name" value="RdRP_1"/>
    <property type="match status" value="1"/>
</dbReference>
<keyword evidence="12" id="KW-0472">Membrane</keyword>
<dbReference type="InterPro" id="IPR009003">
    <property type="entry name" value="Peptidase_S1_PA"/>
</dbReference>
<evidence type="ECO:0000256" key="2">
    <source>
        <dbReference type="ARBA" id="ARBA00011245"/>
    </source>
</evidence>
<evidence type="ECO:0000256" key="12">
    <source>
        <dbReference type="SAM" id="Phobius"/>
    </source>
</evidence>
<dbReference type="GO" id="GO:0075523">
    <property type="term" value="P:viral translational frameshifting"/>
    <property type="evidence" value="ECO:0007669"/>
    <property type="project" value="UniProtKB-KW"/>
</dbReference>
<feature type="transmembrane region" description="Helical" evidence="12">
    <location>
        <begin position="138"/>
        <end position="156"/>
    </location>
</feature>
<evidence type="ECO:0000256" key="11">
    <source>
        <dbReference type="SAM" id="MobiDB-lite"/>
    </source>
</evidence>
<dbReference type="CDD" id="cd23172">
    <property type="entry name" value="ps-ssRNAv_Astroviridae_RdRp"/>
    <property type="match status" value="1"/>
</dbReference>
<dbReference type="InterPro" id="IPR007094">
    <property type="entry name" value="RNA-dir_pol_PSvirus"/>
</dbReference>
<keyword evidence="6" id="KW-0548">Nucleotidyltransferase</keyword>
<dbReference type="Gene3D" id="3.30.70.270">
    <property type="match status" value="1"/>
</dbReference>